<dbReference type="RefSeq" id="WP_021011104.1">
    <property type="nucleotide sequence ID" value="NZ_ASHR01000030.1"/>
</dbReference>
<feature type="region of interest" description="Disordered" evidence="1">
    <location>
        <begin position="65"/>
        <end position="95"/>
    </location>
</feature>
<protein>
    <submittedName>
        <fullName evidence="3">Uncharacterized protein</fullName>
    </submittedName>
</protein>
<keyword evidence="2" id="KW-1133">Transmembrane helix</keyword>
<feature type="transmembrane region" description="Helical" evidence="2">
    <location>
        <begin position="38"/>
        <end position="58"/>
    </location>
</feature>
<reference evidence="3 4" key="1">
    <citation type="journal article" date="2013" name="Genome Announc.">
        <title>First draft genome sequence from a member of the genus agrococcus, isolated from modern microbialites.</title>
        <authorList>
            <person name="White R.A.III."/>
            <person name="Grassa C.J."/>
            <person name="Suttle C.A."/>
        </authorList>
    </citation>
    <scope>NUCLEOTIDE SEQUENCE [LARGE SCALE GENOMIC DNA]</scope>
    <source>
        <strain evidence="3 4">RW1</strain>
    </source>
</reference>
<accession>U1MSM0</accession>
<evidence type="ECO:0000313" key="4">
    <source>
        <dbReference type="Proteomes" id="UP000016462"/>
    </source>
</evidence>
<feature type="compositionally biased region" description="Basic and acidic residues" evidence="1">
    <location>
        <begin position="1"/>
        <end position="12"/>
    </location>
</feature>
<feature type="region of interest" description="Disordered" evidence="1">
    <location>
        <begin position="1"/>
        <end position="21"/>
    </location>
</feature>
<keyword evidence="4" id="KW-1185">Reference proteome</keyword>
<dbReference type="EMBL" id="ASHR01000030">
    <property type="protein sequence ID" value="ERG63650.1"/>
    <property type="molecule type" value="Genomic_DNA"/>
</dbReference>
<keyword evidence="2" id="KW-0472">Membrane</keyword>
<gene>
    <name evidence="3" type="ORF">L332_04170</name>
</gene>
<name>U1MSM0_9MICO</name>
<dbReference type="AlphaFoldDB" id="U1MSM0"/>
<sequence length="233" mass="23283">MSGEEELRRRLQELPGPASRLDVDAVVERARKRRRPKVAAVTAAATGAGVLIVAPFVVPGLSPMSPSSTVMSDQGAAQEAAPEQDSSGGDASGATEADGSVALACAYPAIRAETGIEATFTDDPADGIAGVELLLPDEAGTLEVLGVGIAQVAVDDPLTIVAAQDLSVLEAAANAGSTTPGSEAGSVTLADVVLPDGPLLGCGIDAATAPAPLLLIELEGRRLAVVGDAYPVR</sequence>
<evidence type="ECO:0000256" key="2">
    <source>
        <dbReference type="SAM" id="Phobius"/>
    </source>
</evidence>
<proteinExistence type="predicted"/>
<organism evidence="3 4">
    <name type="scientific">Agrococcus pavilionensis RW1</name>
    <dbReference type="NCBI Taxonomy" id="1330458"/>
    <lineage>
        <taxon>Bacteria</taxon>
        <taxon>Bacillati</taxon>
        <taxon>Actinomycetota</taxon>
        <taxon>Actinomycetes</taxon>
        <taxon>Micrococcales</taxon>
        <taxon>Microbacteriaceae</taxon>
        <taxon>Agrococcus</taxon>
    </lineage>
</organism>
<comment type="caution">
    <text evidence="3">The sequence shown here is derived from an EMBL/GenBank/DDBJ whole genome shotgun (WGS) entry which is preliminary data.</text>
</comment>
<keyword evidence="2" id="KW-0812">Transmembrane</keyword>
<evidence type="ECO:0000313" key="3">
    <source>
        <dbReference type="EMBL" id="ERG63650.1"/>
    </source>
</evidence>
<evidence type="ECO:0000256" key="1">
    <source>
        <dbReference type="SAM" id="MobiDB-lite"/>
    </source>
</evidence>
<dbReference type="Proteomes" id="UP000016462">
    <property type="component" value="Unassembled WGS sequence"/>
</dbReference>